<evidence type="ECO:0008006" key="3">
    <source>
        <dbReference type="Google" id="ProtNLM"/>
    </source>
</evidence>
<dbReference type="PANTHER" id="PTHR21174:SF0">
    <property type="entry name" value="HD PHOSPHOHYDROLASE FAMILY PROTEIN-RELATED"/>
    <property type="match status" value="1"/>
</dbReference>
<dbReference type="AlphaFoldDB" id="A0A2S7A6X8"/>
<dbReference type="PANTHER" id="PTHR21174">
    <property type="match status" value="1"/>
</dbReference>
<dbReference type="Proteomes" id="UP000238049">
    <property type="component" value="Unassembled WGS sequence"/>
</dbReference>
<dbReference type="SUPFAM" id="SSF109604">
    <property type="entry name" value="HD-domain/PDEase-like"/>
    <property type="match status" value="1"/>
</dbReference>
<protein>
    <recommendedName>
        <fullName evidence="3">N-methyl-D-aspartate receptor NMDAR2C subunit</fullName>
    </recommendedName>
</protein>
<evidence type="ECO:0000313" key="2">
    <source>
        <dbReference type="Proteomes" id="UP000238049"/>
    </source>
</evidence>
<dbReference type="RefSeq" id="WP_104561442.1">
    <property type="nucleotide sequence ID" value="NZ_MDSK01000004.1"/>
</dbReference>
<organism evidence="1 2">
    <name type="scientific">Xanthomonas arboricola pv. guizotiae</name>
    <dbReference type="NCBI Taxonomy" id="487867"/>
    <lineage>
        <taxon>Bacteria</taxon>
        <taxon>Pseudomonadati</taxon>
        <taxon>Pseudomonadota</taxon>
        <taxon>Gammaproteobacteria</taxon>
        <taxon>Lysobacterales</taxon>
        <taxon>Lysobacteraceae</taxon>
        <taxon>Xanthomonas</taxon>
    </lineage>
</organism>
<gene>
    <name evidence="1" type="ORF">XarbCFBP7409_02020</name>
</gene>
<proteinExistence type="predicted"/>
<reference evidence="1 2" key="1">
    <citation type="submission" date="2016-08" db="EMBL/GenBank/DDBJ databases">
        <title>Evolution of the type three secretion system and type three effector repertoires in Xanthomonas.</title>
        <authorList>
            <person name="Merda D."/>
            <person name="Briand M."/>
            <person name="Bosis E."/>
            <person name="Rousseau C."/>
            <person name="Portier P."/>
            <person name="Jacques M.-A."/>
            <person name="Fischer-Le Saux M."/>
        </authorList>
    </citation>
    <scope>NUCLEOTIDE SEQUENCE [LARGE SCALE GENOMIC DNA]</scope>
    <source>
        <strain evidence="1 2">CFBP 7409</strain>
    </source>
</reference>
<evidence type="ECO:0000313" key="1">
    <source>
        <dbReference type="EMBL" id="PPU03942.1"/>
    </source>
</evidence>
<comment type="caution">
    <text evidence="1">The sequence shown here is derived from an EMBL/GenBank/DDBJ whole genome shotgun (WGS) entry which is preliminary data.</text>
</comment>
<dbReference type="PIRSF" id="PIRSF035170">
    <property type="entry name" value="HD_phosphohydro"/>
    <property type="match status" value="1"/>
</dbReference>
<accession>A0A2S7A6X8</accession>
<dbReference type="InterPro" id="IPR009218">
    <property type="entry name" value="HD_phosphohydro"/>
</dbReference>
<name>A0A2S7A6X8_9XANT</name>
<sequence>MDATATATPLPLQPEHLAALEQAYATPPRAYHHFGHVCALLQHYAEVAAGPGWQQPVEVWLALLFHDAVYQPGRSDNEAESASWALDCIPRWWPQASVDLQRVQRLILLTARHGQLQPADVDAEAALFLDCDMAILAAPAAVFDAYDEGIAAEYRGHVPGLLFRLNRRRFLAGLLERPRIFLSDYFHARCDAAARANLRRRLGR</sequence>
<dbReference type="EMBL" id="MDSL01000003">
    <property type="protein sequence ID" value="PPU03942.1"/>
    <property type="molecule type" value="Genomic_DNA"/>
</dbReference>